<keyword evidence="3" id="KW-0645">Protease</keyword>
<evidence type="ECO:0000256" key="5">
    <source>
        <dbReference type="ARBA" id="ARBA00022801"/>
    </source>
</evidence>
<evidence type="ECO:0000256" key="3">
    <source>
        <dbReference type="ARBA" id="ARBA00022670"/>
    </source>
</evidence>
<feature type="compositionally biased region" description="Polar residues" evidence="8">
    <location>
        <begin position="306"/>
        <end position="330"/>
    </location>
</feature>
<dbReference type="PRINTS" id="PR00786">
    <property type="entry name" value="NEPRILYSIN"/>
</dbReference>
<keyword evidence="7" id="KW-0482">Metalloprotease</keyword>
<dbReference type="InterPro" id="IPR018497">
    <property type="entry name" value="Peptidase_M13_C"/>
</dbReference>
<keyword evidence="6" id="KW-0862">Zinc</keyword>
<dbReference type="PROSITE" id="PS51885">
    <property type="entry name" value="NEPRILYSIN"/>
    <property type="match status" value="1"/>
</dbReference>
<evidence type="ECO:0000313" key="13">
    <source>
        <dbReference type="Proteomes" id="UP001164746"/>
    </source>
</evidence>
<proteinExistence type="inferred from homology"/>
<feature type="transmembrane region" description="Helical" evidence="9">
    <location>
        <begin position="91"/>
        <end position="112"/>
    </location>
</feature>
<dbReference type="PANTHER" id="PTHR11733:SF167">
    <property type="entry name" value="FI17812P1-RELATED"/>
    <property type="match status" value="1"/>
</dbReference>
<protein>
    <submittedName>
        <fullName evidence="12">ECE1-like protein</fullName>
    </submittedName>
</protein>
<dbReference type="InterPro" id="IPR008753">
    <property type="entry name" value="Peptidase_M13_N"/>
</dbReference>
<dbReference type="PANTHER" id="PTHR11733">
    <property type="entry name" value="ZINC METALLOPROTEASE FAMILY M13 NEPRILYSIN-RELATED"/>
    <property type="match status" value="1"/>
</dbReference>
<keyword evidence="13" id="KW-1185">Reference proteome</keyword>
<evidence type="ECO:0000259" key="11">
    <source>
        <dbReference type="Pfam" id="PF05649"/>
    </source>
</evidence>
<dbReference type="SUPFAM" id="SSF55486">
    <property type="entry name" value="Metalloproteases ('zincins'), catalytic domain"/>
    <property type="match status" value="2"/>
</dbReference>
<name>A0ABY7FLX8_MYAAR</name>
<evidence type="ECO:0000256" key="9">
    <source>
        <dbReference type="SAM" id="Phobius"/>
    </source>
</evidence>
<feature type="region of interest" description="Disordered" evidence="8">
    <location>
        <begin position="303"/>
        <end position="373"/>
    </location>
</feature>
<feature type="domain" description="Peptidase M13 C-terminal" evidence="10">
    <location>
        <begin position="637"/>
        <end position="837"/>
    </location>
</feature>
<feature type="domain" description="Peptidase M13 N-terminal" evidence="11">
    <location>
        <begin position="144"/>
        <end position="575"/>
    </location>
</feature>
<dbReference type="CDD" id="cd08662">
    <property type="entry name" value="M13"/>
    <property type="match status" value="1"/>
</dbReference>
<dbReference type="Pfam" id="PF01431">
    <property type="entry name" value="Peptidase_M13"/>
    <property type="match status" value="1"/>
</dbReference>
<dbReference type="Proteomes" id="UP001164746">
    <property type="component" value="Chromosome 12"/>
</dbReference>
<evidence type="ECO:0000256" key="1">
    <source>
        <dbReference type="ARBA" id="ARBA00001947"/>
    </source>
</evidence>
<dbReference type="InterPro" id="IPR000718">
    <property type="entry name" value="Peptidase_M13"/>
</dbReference>
<organism evidence="12 13">
    <name type="scientific">Mya arenaria</name>
    <name type="common">Soft-shell clam</name>
    <dbReference type="NCBI Taxonomy" id="6604"/>
    <lineage>
        <taxon>Eukaryota</taxon>
        <taxon>Metazoa</taxon>
        <taxon>Spiralia</taxon>
        <taxon>Lophotrochozoa</taxon>
        <taxon>Mollusca</taxon>
        <taxon>Bivalvia</taxon>
        <taxon>Autobranchia</taxon>
        <taxon>Heteroconchia</taxon>
        <taxon>Euheterodonta</taxon>
        <taxon>Imparidentia</taxon>
        <taxon>Neoheterodontei</taxon>
        <taxon>Myida</taxon>
        <taxon>Myoidea</taxon>
        <taxon>Myidae</taxon>
        <taxon>Mya</taxon>
    </lineage>
</organism>
<evidence type="ECO:0000256" key="7">
    <source>
        <dbReference type="ARBA" id="ARBA00023049"/>
    </source>
</evidence>
<feature type="compositionally biased region" description="Low complexity" evidence="8">
    <location>
        <begin position="350"/>
        <end position="360"/>
    </location>
</feature>
<gene>
    <name evidence="12" type="ORF">MAR_015905</name>
</gene>
<evidence type="ECO:0000259" key="10">
    <source>
        <dbReference type="Pfam" id="PF01431"/>
    </source>
</evidence>
<dbReference type="Gene3D" id="1.10.1380.10">
    <property type="entry name" value="Neutral endopeptidase , domain2"/>
    <property type="match status" value="1"/>
</dbReference>
<evidence type="ECO:0000256" key="6">
    <source>
        <dbReference type="ARBA" id="ARBA00022833"/>
    </source>
</evidence>
<keyword evidence="9" id="KW-0472">Membrane</keyword>
<reference evidence="12" key="1">
    <citation type="submission" date="2022-11" db="EMBL/GenBank/DDBJ databases">
        <title>Centuries of genome instability and evolution in soft-shell clam transmissible cancer (bioRxiv).</title>
        <authorList>
            <person name="Hart S.F.M."/>
            <person name="Yonemitsu M.A."/>
            <person name="Giersch R.M."/>
            <person name="Beal B.F."/>
            <person name="Arriagada G."/>
            <person name="Davis B.W."/>
            <person name="Ostrander E.A."/>
            <person name="Goff S.P."/>
            <person name="Metzger M.J."/>
        </authorList>
    </citation>
    <scope>NUCLEOTIDE SEQUENCE</scope>
    <source>
        <strain evidence="12">MELC-2E11</strain>
        <tissue evidence="12">Siphon/mantle</tissue>
    </source>
</reference>
<keyword evidence="5" id="KW-0378">Hydrolase</keyword>
<keyword evidence="9" id="KW-1133">Transmembrane helix</keyword>
<evidence type="ECO:0000256" key="4">
    <source>
        <dbReference type="ARBA" id="ARBA00022723"/>
    </source>
</evidence>
<comment type="cofactor">
    <cofactor evidence="1">
        <name>Zn(2+)</name>
        <dbReference type="ChEBI" id="CHEBI:29105"/>
    </cofactor>
</comment>
<evidence type="ECO:0000256" key="8">
    <source>
        <dbReference type="SAM" id="MobiDB-lite"/>
    </source>
</evidence>
<dbReference type="Pfam" id="PF05649">
    <property type="entry name" value="Peptidase_M13_N"/>
    <property type="match status" value="1"/>
</dbReference>
<dbReference type="EMBL" id="CP111023">
    <property type="protein sequence ID" value="WAR21931.1"/>
    <property type="molecule type" value="Genomic_DNA"/>
</dbReference>
<evidence type="ECO:0000313" key="12">
    <source>
        <dbReference type="EMBL" id="WAR21931.1"/>
    </source>
</evidence>
<evidence type="ECO:0000256" key="2">
    <source>
        <dbReference type="ARBA" id="ARBA00007357"/>
    </source>
</evidence>
<comment type="similarity">
    <text evidence="2">Belongs to the peptidase M13 family.</text>
</comment>
<dbReference type="InterPro" id="IPR042089">
    <property type="entry name" value="Peptidase_M13_dom_2"/>
</dbReference>
<keyword evidence="9" id="KW-0812">Transmembrane</keyword>
<keyword evidence="4" id="KW-0479">Metal-binding</keyword>
<sequence length="838" mass="94671">MTSYGTHEEFDDIPDVTFVCNNRTPNSLRTTCIEESEPLNENGRANIKMQESPYADNRWGSEDDMLEYEDGPLCTCGPCKRRRALTGPEKGLIVLALVAFVVIIVLAAHMGGKDEVKVPPKCESPGCLSAASSILSAMDPSADPCEDFHQYACGGWLRETPIPPGYPMWDRFQELAYKNWFMLKTFIETHKMDGGAQKKVRDFYRSCMAESQVSRAETLSEFRSLLTNVTSGGGAGALPGAGTTHQKWDMTGTLLSIHKLNTWPLFQVMIGPDERNPNVNIIKIEAGHSPFPYNIFKQEAERALNERSSNNTDSVNGTDPDATSQPQVNGTKIEMTDNKTDSTNPEYNIDTTDTPEPTTTKKAHIKDTHPHPTENVTEAHDIELHIHNRTQAYNAMAVKDLQSKCTMINWSSYINSLLSAGSEAVPVVNPETEVIVLHEKALEQVCDIVHEYSSNDEKKSILERYVLLGLARSMKPFFDLTTFQPDVNHDEEMEAEGEHWRRCTFYTNKALGLATAAVYVNATTIDASLAQITTLVTYVKRAFKEYLLRKIWMDTKTRENAEKKLDEMIEKVSYPSFILNNTFLSEFYTNFTIGNNWFNNLLKWRRFTITNMVNSLSKPFDRLNSWINPPVTVESDYSPVRNDIIFPIALFHLPIYSHEGPSALNFGAIGSIIGHEITHAFDIQGRQYDGQGRLRDWWDPVTAEMFNETTHCMKDQYDHFKIGNMTIHGAQTLEENIADNGGLRAAHIAYELWMKEHGEEEPVAGLDLDARQLFFVSYAQLYCSKWTMSGVTDFLMRDAHSPGPYRIEGALSNSLAFPDVFKCSYVAKYNPPTKCRVW</sequence>
<accession>A0ABY7FLX8</accession>
<dbReference type="Gene3D" id="3.40.390.10">
    <property type="entry name" value="Collagenase (Catalytic Domain)"/>
    <property type="match status" value="1"/>
</dbReference>
<dbReference type="InterPro" id="IPR024079">
    <property type="entry name" value="MetalloPept_cat_dom_sf"/>
</dbReference>